<evidence type="ECO:0000256" key="4">
    <source>
        <dbReference type="ARBA" id="ARBA00022989"/>
    </source>
</evidence>
<dbReference type="AlphaFoldDB" id="A0A060R5Q7"/>
<name>A0A060R5Q7_9BACT</name>
<gene>
    <name evidence="7" type="ORF">BN938_0015</name>
</gene>
<dbReference type="KEGG" id="rbc:BN938_0015"/>
<feature type="transmembrane region" description="Helical" evidence="6">
    <location>
        <begin position="395"/>
        <end position="412"/>
    </location>
</feature>
<dbReference type="GO" id="GO:0043190">
    <property type="term" value="C:ATP-binding cassette (ABC) transporter complex"/>
    <property type="evidence" value="ECO:0007669"/>
    <property type="project" value="TreeGrafter"/>
</dbReference>
<organism evidence="7 8">
    <name type="scientific">Mucinivorans hirudinis</name>
    <dbReference type="NCBI Taxonomy" id="1433126"/>
    <lineage>
        <taxon>Bacteria</taxon>
        <taxon>Pseudomonadati</taxon>
        <taxon>Bacteroidota</taxon>
        <taxon>Bacteroidia</taxon>
        <taxon>Bacteroidales</taxon>
        <taxon>Rikenellaceae</taxon>
        <taxon>Mucinivorans</taxon>
    </lineage>
</organism>
<dbReference type="eggNOG" id="COG0795">
    <property type="taxonomic scope" value="Bacteria"/>
</dbReference>
<dbReference type="EMBL" id="HG934468">
    <property type="protein sequence ID" value="CDN30122.1"/>
    <property type="molecule type" value="Genomic_DNA"/>
</dbReference>
<evidence type="ECO:0000256" key="6">
    <source>
        <dbReference type="SAM" id="Phobius"/>
    </source>
</evidence>
<feature type="transmembrane region" description="Helical" evidence="6">
    <location>
        <begin position="12"/>
        <end position="33"/>
    </location>
</feature>
<proteinExistence type="predicted"/>
<sequence length="484" mass="55441">MKTTYKFILRAYVGPMVLTFIIVMFILLVQFLWMKIDHILGKGLSIGVIIELLMYVCATSIPMALPLATLLASIMTLGNLGEYNELLALKAAGVSLPRIIKPLIVLMIAVCIGSFFVANNLTPYSWQQMMTLLTDFGKTKHELKLQDGIFFNGLDNMSIRVDHQDPNSHKLTNVLIYDNQDREMMRTIVADSGYLKMSKDRKFIILTLYNGQIYEQNRNWEWYDKNVLSHHIFDFQESMIPTEGFSLSRSDMELFKNSSETKNMNELSYAIDSLKFMQDSLLNNFTKNMVKNNLLSRFSRYEKLDSLPQLELLDVSGYVDTMNVNDRSQVFTSAKTLANNSKSYLSYELEMVKYYSSQLYRAQENYQKKLALPFSIMIFFLIGAPLGAIIRKGGLGMPIVISVSFFVFYYIISITGDNLVRDGALPAYIGIWMSSLVLFPIAIFLTYKSANDSALLNAEVYIMKIKKIKAFFRKIYDKNSKHNS</sequence>
<reference evidence="7 8" key="1">
    <citation type="journal article" date="2015" name="Genome Announc.">
        <title>Complete Genome Sequence of the Novel Leech Symbiont Mucinivorans hirudinis M3T.</title>
        <authorList>
            <person name="Nelson M.C."/>
            <person name="Bomar L."/>
            <person name="Graf J."/>
        </authorList>
    </citation>
    <scope>NUCLEOTIDE SEQUENCE [LARGE SCALE GENOMIC DNA]</scope>
    <source>
        <strain evidence="8">M3</strain>
    </source>
</reference>
<keyword evidence="2" id="KW-1003">Cell membrane</keyword>
<keyword evidence="5 6" id="KW-0472">Membrane</keyword>
<evidence type="ECO:0000256" key="1">
    <source>
        <dbReference type="ARBA" id="ARBA00004651"/>
    </source>
</evidence>
<evidence type="ECO:0000256" key="5">
    <source>
        <dbReference type="ARBA" id="ARBA00023136"/>
    </source>
</evidence>
<dbReference type="Pfam" id="PF03739">
    <property type="entry name" value="LptF_LptG"/>
    <property type="match status" value="1"/>
</dbReference>
<evidence type="ECO:0000313" key="7">
    <source>
        <dbReference type="EMBL" id="CDN30122.1"/>
    </source>
</evidence>
<evidence type="ECO:0000313" key="8">
    <source>
        <dbReference type="Proteomes" id="UP000027616"/>
    </source>
</evidence>
<dbReference type="PATRIC" id="fig|1433126.3.peg.15"/>
<keyword evidence="4 6" id="KW-1133">Transmembrane helix</keyword>
<evidence type="ECO:0000256" key="2">
    <source>
        <dbReference type="ARBA" id="ARBA00022475"/>
    </source>
</evidence>
<accession>A0A060R5Q7</accession>
<dbReference type="PANTHER" id="PTHR33529:SF6">
    <property type="entry name" value="YJGP_YJGQ FAMILY PERMEASE"/>
    <property type="match status" value="1"/>
</dbReference>
<keyword evidence="3 6" id="KW-0812">Transmembrane</keyword>
<dbReference type="OrthoDB" id="1096108at2"/>
<protein>
    <submittedName>
        <fullName evidence="7">Putative membrane protein</fullName>
    </submittedName>
</protein>
<dbReference type="InterPro" id="IPR005495">
    <property type="entry name" value="LptG/LptF_permease"/>
</dbReference>
<dbReference type="HOGENOM" id="CLU_028799_6_0_10"/>
<dbReference type="PANTHER" id="PTHR33529">
    <property type="entry name" value="SLR0882 PROTEIN-RELATED"/>
    <property type="match status" value="1"/>
</dbReference>
<keyword evidence="8" id="KW-1185">Reference proteome</keyword>
<evidence type="ECO:0000256" key="3">
    <source>
        <dbReference type="ARBA" id="ARBA00022692"/>
    </source>
</evidence>
<feature type="transmembrane region" description="Helical" evidence="6">
    <location>
        <begin position="370"/>
        <end position="389"/>
    </location>
</feature>
<comment type="subcellular location">
    <subcellularLocation>
        <location evidence="1">Cell membrane</location>
        <topology evidence="1">Multi-pass membrane protein</topology>
    </subcellularLocation>
</comment>
<dbReference type="STRING" id="1433126.BN938_0015"/>
<feature type="transmembrane region" description="Helical" evidence="6">
    <location>
        <begin position="424"/>
        <end position="447"/>
    </location>
</feature>
<dbReference type="Proteomes" id="UP000027616">
    <property type="component" value="Chromosome I"/>
</dbReference>
<dbReference type="GO" id="GO:0015920">
    <property type="term" value="P:lipopolysaccharide transport"/>
    <property type="evidence" value="ECO:0007669"/>
    <property type="project" value="TreeGrafter"/>
</dbReference>
<feature type="transmembrane region" description="Helical" evidence="6">
    <location>
        <begin position="100"/>
        <end position="121"/>
    </location>
</feature>